<dbReference type="Proteomes" id="UP000308600">
    <property type="component" value="Unassembled WGS sequence"/>
</dbReference>
<organism evidence="1 2">
    <name type="scientific">Pluteus cervinus</name>
    <dbReference type="NCBI Taxonomy" id="181527"/>
    <lineage>
        <taxon>Eukaryota</taxon>
        <taxon>Fungi</taxon>
        <taxon>Dikarya</taxon>
        <taxon>Basidiomycota</taxon>
        <taxon>Agaricomycotina</taxon>
        <taxon>Agaricomycetes</taxon>
        <taxon>Agaricomycetidae</taxon>
        <taxon>Agaricales</taxon>
        <taxon>Pluteineae</taxon>
        <taxon>Pluteaceae</taxon>
        <taxon>Pluteus</taxon>
    </lineage>
</organism>
<sequence length="917" mass="103615">MSIVDIGGGSQMPLDPGEPEPAGFHRFELLAPELQLRIIGHLVDKTDIFNVILANKYLYRLCLDLLYRDLHWTNPVVCAGIIRQLEIQRRDAASTLAQGGASMMAPDSLPSFPSTIVPTSLVLSLTYNTQKPKRKETYLPPHEFLADVDCLIKAANRAAKDYTKDRFEGDDVTSGASHLRGAFVHSLKSGRTPLYVPHKDFRLDLPAATAMIQATDPLDQLPHWDVLSHVYGKGKPNKRFIFYTSIPLYNQILATICNFSHLLSLIFYNSNLPPRLYDAIVSLPDLRSLVIDTCYLPPFLLEGVEDDDSDLKFNSSHVRFDPNPPPEAPPIMPTIRDFKSLPITSLTLLNLRSSSIDSYPPRHRAFSRYLTRRHLDRVQVLKLASAQNLKELVIDWDITSARYFGGVSQDKTDTTSRNSGDPLIAAFGRSAAAAFPRAYHTVPTHPFQAQPSTLENTTDLTIITTVDPSKEPYIPPRGLTSLTLNMKFKWPKPRNHPTHHAQLVPWLCVLDCSALLSSFLKKFEDVVDDVDEGNVGLEHLQIFSNAADVETVLAWQDLRDKEAQRRHLEDQGLPSDVGIPLALQQLDSCEGMTSLFFPLHPTILLPRLKTLLGPLHTIPSVLRRNIADERDGFGNVTPTLERIVVWDEMWYINSYPPDWISMRRELPVTSRSSEVVNPESLAILHKSLSVQNFFDNLGLGSPGDALGQCSPVDLPLKVLKVPLTEWSEEILYAVSDNLKGLRVLEVFYTKGKISEETLLSMGARFLCKLPHLQTLRLWNPAATWKPKPKRRIGNLHLSPELAQIFKGDGQEPEIPHDDHKDGKDENMVLQCLAAWKRHIPSLRELQLYPGTVWRRHSNDGKWIRREVVREGLDLDLDEFGDDAEVGGWKNGLHWRYWDRNDSVKELWRRGLGLESLH</sequence>
<evidence type="ECO:0000313" key="1">
    <source>
        <dbReference type="EMBL" id="TFK76528.1"/>
    </source>
</evidence>
<evidence type="ECO:0000313" key="2">
    <source>
        <dbReference type="Proteomes" id="UP000308600"/>
    </source>
</evidence>
<protein>
    <submittedName>
        <fullName evidence="1">Uncharacterized protein</fullName>
    </submittedName>
</protein>
<name>A0ACD3BEJ4_9AGAR</name>
<dbReference type="EMBL" id="ML208260">
    <property type="protein sequence ID" value="TFK76528.1"/>
    <property type="molecule type" value="Genomic_DNA"/>
</dbReference>
<proteinExistence type="predicted"/>
<keyword evidence="2" id="KW-1185">Reference proteome</keyword>
<gene>
    <name evidence="1" type="ORF">BDN72DRAFT_954252</name>
</gene>
<accession>A0ACD3BEJ4</accession>
<reference evidence="1 2" key="1">
    <citation type="journal article" date="2019" name="Nat. Ecol. Evol.">
        <title>Megaphylogeny resolves global patterns of mushroom evolution.</title>
        <authorList>
            <person name="Varga T."/>
            <person name="Krizsan K."/>
            <person name="Foldi C."/>
            <person name="Dima B."/>
            <person name="Sanchez-Garcia M."/>
            <person name="Sanchez-Ramirez S."/>
            <person name="Szollosi G.J."/>
            <person name="Szarkandi J.G."/>
            <person name="Papp V."/>
            <person name="Albert L."/>
            <person name="Andreopoulos W."/>
            <person name="Angelini C."/>
            <person name="Antonin V."/>
            <person name="Barry K.W."/>
            <person name="Bougher N.L."/>
            <person name="Buchanan P."/>
            <person name="Buyck B."/>
            <person name="Bense V."/>
            <person name="Catcheside P."/>
            <person name="Chovatia M."/>
            <person name="Cooper J."/>
            <person name="Damon W."/>
            <person name="Desjardin D."/>
            <person name="Finy P."/>
            <person name="Geml J."/>
            <person name="Haridas S."/>
            <person name="Hughes K."/>
            <person name="Justo A."/>
            <person name="Karasinski D."/>
            <person name="Kautmanova I."/>
            <person name="Kiss B."/>
            <person name="Kocsube S."/>
            <person name="Kotiranta H."/>
            <person name="LaButti K.M."/>
            <person name="Lechner B.E."/>
            <person name="Liimatainen K."/>
            <person name="Lipzen A."/>
            <person name="Lukacs Z."/>
            <person name="Mihaltcheva S."/>
            <person name="Morgado L.N."/>
            <person name="Niskanen T."/>
            <person name="Noordeloos M.E."/>
            <person name="Ohm R.A."/>
            <person name="Ortiz-Santana B."/>
            <person name="Ovrebo C."/>
            <person name="Racz N."/>
            <person name="Riley R."/>
            <person name="Savchenko A."/>
            <person name="Shiryaev A."/>
            <person name="Soop K."/>
            <person name="Spirin V."/>
            <person name="Szebenyi C."/>
            <person name="Tomsovsky M."/>
            <person name="Tulloss R.E."/>
            <person name="Uehling J."/>
            <person name="Grigoriev I.V."/>
            <person name="Vagvolgyi C."/>
            <person name="Papp T."/>
            <person name="Martin F.M."/>
            <person name="Miettinen O."/>
            <person name="Hibbett D.S."/>
            <person name="Nagy L.G."/>
        </authorList>
    </citation>
    <scope>NUCLEOTIDE SEQUENCE [LARGE SCALE GENOMIC DNA]</scope>
    <source>
        <strain evidence="1 2">NL-1719</strain>
    </source>
</reference>